<dbReference type="Proteomes" id="UP001519287">
    <property type="component" value="Unassembled WGS sequence"/>
</dbReference>
<dbReference type="Pfam" id="PF08906">
    <property type="entry name" value="T6SS_Tdi1_C"/>
    <property type="match status" value="1"/>
</dbReference>
<gene>
    <name evidence="2" type="ORF">J2Z66_007488</name>
</gene>
<comment type="caution">
    <text evidence="2">The sequence shown here is derived from an EMBL/GenBank/DDBJ whole genome shotgun (WGS) entry which is preliminary data.</text>
</comment>
<dbReference type="InterPro" id="IPR015002">
    <property type="entry name" value="T6SS_Tdi1_C"/>
</dbReference>
<proteinExistence type="predicted"/>
<sequence>MGAIDFDESFGYVPLLGLGGAEKVENLQKVKLKEHTSIVAQALDKIE</sequence>
<accession>A0ABS4J9U5</accession>
<feature type="domain" description="T6SS immunity protein Tdi1 C-terminal" evidence="1">
    <location>
        <begin position="3"/>
        <end position="41"/>
    </location>
</feature>
<name>A0ABS4J9U5_9BACL</name>
<evidence type="ECO:0000313" key="3">
    <source>
        <dbReference type="Proteomes" id="UP001519287"/>
    </source>
</evidence>
<organism evidence="2 3">
    <name type="scientific">Paenibacillus eucommiae</name>
    <dbReference type="NCBI Taxonomy" id="1355755"/>
    <lineage>
        <taxon>Bacteria</taxon>
        <taxon>Bacillati</taxon>
        <taxon>Bacillota</taxon>
        <taxon>Bacilli</taxon>
        <taxon>Bacillales</taxon>
        <taxon>Paenibacillaceae</taxon>
        <taxon>Paenibacillus</taxon>
    </lineage>
</organism>
<keyword evidence="3" id="KW-1185">Reference proteome</keyword>
<reference evidence="2 3" key="1">
    <citation type="submission" date="2021-03" db="EMBL/GenBank/DDBJ databases">
        <title>Genomic Encyclopedia of Type Strains, Phase IV (KMG-IV): sequencing the most valuable type-strain genomes for metagenomic binning, comparative biology and taxonomic classification.</title>
        <authorList>
            <person name="Goeker M."/>
        </authorList>
    </citation>
    <scope>NUCLEOTIDE SEQUENCE [LARGE SCALE GENOMIC DNA]</scope>
    <source>
        <strain evidence="2 3">DSM 26048</strain>
    </source>
</reference>
<evidence type="ECO:0000259" key="1">
    <source>
        <dbReference type="Pfam" id="PF08906"/>
    </source>
</evidence>
<dbReference type="EMBL" id="JAGGLB010000039">
    <property type="protein sequence ID" value="MBP1995846.1"/>
    <property type="molecule type" value="Genomic_DNA"/>
</dbReference>
<evidence type="ECO:0000313" key="2">
    <source>
        <dbReference type="EMBL" id="MBP1995846.1"/>
    </source>
</evidence>
<protein>
    <recommendedName>
        <fullName evidence="1">T6SS immunity protein Tdi1 C-terminal domain-containing protein</fullName>
    </recommendedName>
</protein>